<reference evidence="1" key="1">
    <citation type="thesis" date="2020" institute="ProQuest LLC" country="789 East Eisenhower Parkway, Ann Arbor, MI, USA">
        <title>Comparative Genomics and Chromosome Evolution.</title>
        <authorList>
            <person name="Mudd A.B."/>
        </authorList>
    </citation>
    <scope>NUCLEOTIDE SEQUENCE</scope>
    <source>
        <strain evidence="1">1538</strain>
        <tissue evidence="1">Blood</tissue>
    </source>
</reference>
<name>A0AAV3AX68_PYXAD</name>
<organism evidence="1 2">
    <name type="scientific">Pyxicephalus adspersus</name>
    <name type="common">African bullfrog</name>
    <dbReference type="NCBI Taxonomy" id="30357"/>
    <lineage>
        <taxon>Eukaryota</taxon>
        <taxon>Metazoa</taxon>
        <taxon>Chordata</taxon>
        <taxon>Craniata</taxon>
        <taxon>Vertebrata</taxon>
        <taxon>Euteleostomi</taxon>
        <taxon>Amphibia</taxon>
        <taxon>Batrachia</taxon>
        <taxon>Anura</taxon>
        <taxon>Neobatrachia</taxon>
        <taxon>Ranoidea</taxon>
        <taxon>Pyxicephalidae</taxon>
        <taxon>Pyxicephalinae</taxon>
        <taxon>Pyxicephalus</taxon>
    </lineage>
</organism>
<proteinExistence type="predicted"/>
<evidence type="ECO:0000313" key="1">
    <source>
        <dbReference type="EMBL" id="DBA32560.1"/>
    </source>
</evidence>
<evidence type="ECO:0000313" key="2">
    <source>
        <dbReference type="Proteomes" id="UP001181693"/>
    </source>
</evidence>
<keyword evidence="2" id="KW-1185">Reference proteome</keyword>
<accession>A0AAV3AX68</accession>
<gene>
    <name evidence="1" type="ORF">GDO54_000343</name>
</gene>
<protein>
    <submittedName>
        <fullName evidence="1">Uncharacterized protein</fullName>
    </submittedName>
</protein>
<dbReference type="AlphaFoldDB" id="A0AAV3AX68"/>
<dbReference type="Proteomes" id="UP001181693">
    <property type="component" value="Unassembled WGS sequence"/>
</dbReference>
<comment type="caution">
    <text evidence="1">The sequence shown here is derived from an EMBL/GenBank/DDBJ whole genome shotgun (WGS) entry which is preliminary data.</text>
</comment>
<sequence>MPTSGFFEEMFFVTAHTCLYNKTKCPQTYEHVFQYLRSPRVKAKYQHIINCFFRWRSRTGINIWLLWNISSGFVMRGIFLSTQIKTHGVLTEAQTLIS</sequence>
<dbReference type="EMBL" id="DYDO01000001">
    <property type="protein sequence ID" value="DBA32560.1"/>
    <property type="molecule type" value="Genomic_DNA"/>
</dbReference>